<name>A0AAW9R8N5_9GAMM</name>
<dbReference type="GO" id="GO:0010134">
    <property type="term" value="P:sulfate assimilation via adenylyl sulfate reduction"/>
    <property type="evidence" value="ECO:0007669"/>
    <property type="project" value="TreeGrafter"/>
</dbReference>
<comment type="catalytic activity">
    <reaction evidence="1 8">
        <text>adenosine 5'-phosphosulfate + ATP = 3'-phosphoadenylyl sulfate + ADP + H(+)</text>
        <dbReference type="Rhea" id="RHEA:24152"/>
        <dbReference type="ChEBI" id="CHEBI:15378"/>
        <dbReference type="ChEBI" id="CHEBI:30616"/>
        <dbReference type="ChEBI" id="CHEBI:58243"/>
        <dbReference type="ChEBI" id="CHEBI:58339"/>
        <dbReference type="ChEBI" id="CHEBI:456216"/>
        <dbReference type="EC" id="2.7.1.25"/>
    </reaction>
</comment>
<dbReference type="Proteomes" id="UP001359886">
    <property type="component" value="Unassembled WGS sequence"/>
</dbReference>
<dbReference type="PANTHER" id="PTHR42700">
    <property type="entry name" value="SULFATE ADENYLYLTRANSFERASE"/>
    <property type="match status" value="1"/>
</dbReference>
<keyword evidence="6 8" id="KW-0067">ATP-binding</keyword>
<dbReference type="Pfam" id="PF01747">
    <property type="entry name" value="ATP-sulfurylase"/>
    <property type="match status" value="1"/>
</dbReference>
<dbReference type="Gene3D" id="3.10.400.10">
    <property type="entry name" value="Sulfate adenylyltransferase"/>
    <property type="match status" value="1"/>
</dbReference>
<evidence type="ECO:0000259" key="10">
    <source>
        <dbReference type="Pfam" id="PF01747"/>
    </source>
</evidence>
<feature type="domain" description="ATP-sulfurylase PUA-like" evidence="11">
    <location>
        <begin position="6"/>
        <end position="163"/>
    </location>
</feature>
<dbReference type="NCBIfam" id="NF004040">
    <property type="entry name" value="PRK05537.1"/>
    <property type="match status" value="1"/>
</dbReference>
<evidence type="ECO:0000256" key="1">
    <source>
        <dbReference type="ARBA" id="ARBA00001823"/>
    </source>
</evidence>
<dbReference type="InterPro" id="IPR014729">
    <property type="entry name" value="Rossmann-like_a/b/a_fold"/>
</dbReference>
<evidence type="ECO:0000256" key="8">
    <source>
        <dbReference type="HAMAP-Rule" id="MF_00065"/>
    </source>
</evidence>
<proteinExistence type="inferred from homology"/>
<evidence type="ECO:0000256" key="6">
    <source>
        <dbReference type="ARBA" id="ARBA00022840"/>
    </source>
</evidence>
<keyword evidence="4 12" id="KW-0548">Nucleotidyltransferase</keyword>
<dbReference type="Gene3D" id="3.40.50.620">
    <property type="entry name" value="HUPs"/>
    <property type="match status" value="1"/>
</dbReference>
<keyword evidence="8 12" id="KW-0418">Kinase</keyword>
<dbReference type="NCBIfam" id="TIGR00339">
    <property type="entry name" value="sopT"/>
    <property type="match status" value="1"/>
</dbReference>
<feature type="domain" description="Sulphate adenylyltransferase catalytic" evidence="10">
    <location>
        <begin position="173"/>
        <end position="386"/>
    </location>
</feature>
<keyword evidence="8" id="KW-0597">Phosphoprotein</keyword>
<evidence type="ECO:0000313" key="12">
    <source>
        <dbReference type="EMBL" id="MEJ8569219.1"/>
    </source>
</evidence>
<feature type="domain" description="APS kinase" evidence="9">
    <location>
        <begin position="394"/>
        <end position="546"/>
    </location>
</feature>
<dbReference type="HAMAP" id="MF_00065">
    <property type="entry name" value="Adenylyl_sulf_kinase"/>
    <property type="match status" value="1"/>
</dbReference>
<sequence>MGAFKEPHGGRLKELYLNEAQADQEKAKATDYPSWDLTQRQQCDLDLLMNGAFSPLEGFLGQEDYESVCERMRLADGVLWPMPITLDVSEAFAEGVGPGDRIALRDPEGVLLATLEVTDLWRPDKSQEAEKVFGTTDLRHPGVDYLMNRAGPVYLGGRVHGIEPPTYYDFKLLRDTPSELRGRFRKLGWRKVVAFQTRNPLHRAHQELTFRAARETEANLLIHPVVGMTKPGDVDHFTRVRCYEHVLEQYPDQTTQLSLLNLAMRMAGPREAMWHAIIRKNYGCTHFIVGRDHAGPGVDSNGEPFYGPYDAQDLFREHEEELDITMVPFRNMVYLENRAEYVPEDDVDPGDSVLNLSGTEFRRRLHEGLDIPEWFSYPKVVEELRRAHPPRHEQGFTVFFTGLSGSGKSTIANALLVKLLEDGSRPVTLLDGDVVRKNLSSELTFSKEHRDLNIQRIGFVASEITKNGGIAICAPIAPYAATRRQVRETISPVGGFIEIFVSTPIEICEQRDRKGLYAKARAGLIKGFTGIDDPYEVPENAEIVINTTELTPDLAAHRILITLEKLGYVK</sequence>
<accession>A0AAW9R8N5</accession>
<dbReference type="Gene3D" id="3.40.50.300">
    <property type="entry name" value="P-loop containing nucleotide triphosphate hydrolases"/>
    <property type="match status" value="1"/>
</dbReference>
<comment type="function">
    <text evidence="8">Catalyzes the synthesis of activated sulfate.</text>
</comment>
<gene>
    <name evidence="8" type="primary">cysC</name>
    <name evidence="12" type="ORF">V3330_16430</name>
</gene>
<keyword evidence="3 8" id="KW-0808">Transferase</keyword>
<dbReference type="InterPro" id="IPR002891">
    <property type="entry name" value="APS"/>
</dbReference>
<dbReference type="CDD" id="cd00517">
    <property type="entry name" value="ATPS"/>
    <property type="match status" value="1"/>
</dbReference>
<dbReference type="SUPFAM" id="SSF52540">
    <property type="entry name" value="P-loop containing nucleoside triphosphate hydrolases"/>
    <property type="match status" value="1"/>
</dbReference>
<dbReference type="InterPro" id="IPR025980">
    <property type="entry name" value="ATP-Sase_PUA-like_dom"/>
</dbReference>
<comment type="pathway">
    <text evidence="2 8">Sulfur metabolism; hydrogen sulfide biosynthesis; sulfite from sulfate: step 2/3.</text>
</comment>
<dbReference type="InterPro" id="IPR059117">
    <property type="entry name" value="APS_kinase_dom"/>
</dbReference>
<dbReference type="PANTHER" id="PTHR42700:SF1">
    <property type="entry name" value="SULFATE ADENYLYLTRANSFERASE"/>
    <property type="match status" value="1"/>
</dbReference>
<evidence type="ECO:0000256" key="3">
    <source>
        <dbReference type="ARBA" id="ARBA00022679"/>
    </source>
</evidence>
<evidence type="ECO:0000256" key="2">
    <source>
        <dbReference type="ARBA" id="ARBA00004806"/>
    </source>
</evidence>
<protein>
    <recommendedName>
        <fullName evidence="8">Adenylyl-sulfate kinase</fullName>
        <ecNumber evidence="8">2.7.1.25</ecNumber>
    </recommendedName>
    <alternativeName>
        <fullName evidence="8">APS kinase</fullName>
    </alternativeName>
    <alternativeName>
        <fullName evidence="8">ATP adenosine-5'-phosphosulfate 3'-phosphotransferase</fullName>
    </alternativeName>
    <alternativeName>
        <fullName evidence="8">Adenosine-5'-phosphosulfate kinase</fullName>
    </alternativeName>
</protein>
<dbReference type="EMBL" id="JAZHOG010000012">
    <property type="protein sequence ID" value="MEJ8569219.1"/>
    <property type="molecule type" value="Genomic_DNA"/>
</dbReference>
<feature type="binding site" evidence="8">
    <location>
        <begin position="402"/>
        <end position="409"/>
    </location>
    <ligand>
        <name>ATP</name>
        <dbReference type="ChEBI" id="CHEBI:30616"/>
    </ligand>
</feature>
<comment type="similarity">
    <text evidence="8">Belongs to the APS kinase family.</text>
</comment>
<keyword evidence="5 8" id="KW-0547">Nucleotide-binding</keyword>
<dbReference type="SUPFAM" id="SSF52374">
    <property type="entry name" value="Nucleotidylyl transferase"/>
    <property type="match status" value="1"/>
</dbReference>
<dbReference type="SUPFAM" id="SSF88697">
    <property type="entry name" value="PUA domain-like"/>
    <property type="match status" value="1"/>
</dbReference>
<dbReference type="CDD" id="cd02027">
    <property type="entry name" value="APSK"/>
    <property type="match status" value="1"/>
</dbReference>
<dbReference type="InterPro" id="IPR015947">
    <property type="entry name" value="PUA-like_sf"/>
</dbReference>
<comment type="caution">
    <text evidence="8">Lacks conserved residue(s) required for the propagation of feature annotation.</text>
</comment>
<dbReference type="Pfam" id="PF14306">
    <property type="entry name" value="PUA_2"/>
    <property type="match status" value="1"/>
</dbReference>
<dbReference type="GO" id="GO:0005524">
    <property type="term" value="F:ATP binding"/>
    <property type="evidence" value="ECO:0007669"/>
    <property type="project" value="UniProtKB-UniRule"/>
</dbReference>
<dbReference type="AlphaFoldDB" id="A0AAW9R8N5"/>
<dbReference type="FunFam" id="3.40.50.300:FF:000802">
    <property type="entry name" value="Sulfate adenylyltransferase"/>
    <property type="match status" value="1"/>
</dbReference>
<comment type="caution">
    <text evidence="12">The sequence shown here is derived from an EMBL/GenBank/DDBJ whole genome shotgun (WGS) entry which is preliminary data.</text>
</comment>
<evidence type="ECO:0000259" key="11">
    <source>
        <dbReference type="Pfam" id="PF14306"/>
    </source>
</evidence>
<dbReference type="GO" id="GO:0004781">
    <property type="term" value="F:sulfate adenylyltransferase (ATP) activity"/>
    <property type="evidence" value="ECO:0007669"/>
    <property type="project" value="UniProtKB-EC"/>
</dbReference>
<dbReference type="NCBIfam" id="NF003013">
    <property type="entry name" value="PRK03846.1"/>
    <property type="match status" value="1"/>
</dbReference>
<evidence type="ECO:0000259" key="9">
    <source>
        <dbReference type="Pfam" id="PF01583"/>
    </source>
</evidence>
<dbReference type="EC" id="2.7.1.25" evidence="8"/>
<dbReference type="RefSeq" id="WP_354696544.1">
    <property type="nucleotide sequence ID" value="NZ_JAZHOG010000012.1"/>
</dbReference>
<dbReference type="GO" id="GO:0019379">
    <property type="term" value="P:sulfate assimilation, phosphoadenylyl sulfate reduction by phosphoadenylyl-sulfate reductase (thioredoxin)"/>
    <property type="evidence" value="ECO:0007669"/>
    <property type="project" value="TreeGrafter"/>
</dbReference>
<reference evidence="12 13" key="1">
    <citation type="submission" date="2024-02" db="EMBL/GenBank/DDBJ databases">
        <title>A novel Wenzhouxiangellaceae bacterium, isolated from coastal sediments.</title>
        <authorList>
            <person name="Du Z.-J."/>
            <person name="Ye Y.-Q."/>
            <person name="Zhang X.-Y."/>
        </authorList>
    </citation>
    <scope>NUCLEOTIDE SEQUENCE [LARGE SCALE GENOMIC DNA]</scope>
    <source>
        <strain evidence="12 13">CH-27</strain>
    </source>
</reference>
<dbReference type="GO" id="GO:0004020">
    <property type="term" value="F:adenylylsulfate kinase activity"/>
    <property type="evidence" value="ECO:0007669"/>
    <property type="project" value="UniProtKB-UniRule"/>
</dbReference>
<dbReference type="InterPro" id="IPR050512">
    <property type="entry name" value="Sulf_AdTrans/APS_kinase"/>
</dbReference>
<dbReference type="InterPro" id="IPR002650">
    <property type="entry name" value="Sulphate_adenylyltransferase"/>
</dbReference>
<comment type="catalytic activity">
    <reaction evidence="7">
        <text>sulfate + ATP + H(+) = adenosine 5'-phosphosulfate + diphosphate</text>
        <dbReference type="Rhea" id="RHEA:18133"/>
        <dbReference type="ChEBI" id="CHEBI:15378"/>
        <dbReference type="ChEBI" id="CHEBI:16189"/>
        <dbReference type="ChEBI" id="CHEBI:30616"/>
        <dbReference type="ChEBI" id="CHEBI:33019"/>
        <dbReference type="ChEBI" id="CHEBI:58243"/>
        <dbReference type="EC" id="2.7.7.4"/>
    </reaction>
</comment>
<evidence type="ECO:0000256" key="5">
    <source>
        <dbReference type="ARBA" id="ARBA00022741"/>
    </source>
</evidence>
<dbReference type="Pfam" id="PF01583">
    <property type="entry name" value="APS_kinase"/>
    <property type="match status" value="1"/>
</dbReference>
<keyword evidence="13" id="KW-1185">Reference proteome</keyword>
<dbReference type="InterPro" id="IPR024951">
    <property type="entry name" value="Sulfurylase_cat_dom"/>
</dbReference>
<evidence type="ECO:0000256" key="4">
    <source>
        <dbReference type="ARBA" id="ARBA00022695"/>
    </source>
</evidence>
<dbReference type="GO" id="GO:0070814">
    <property type="term" value="P:hydrogen sulfide biosynthetic process"/>
    <property type="evidence" value="ECO:0007669"/>
    <property type="project" value="UniProtKB-UniRule"/>
</dbReference>
<dbReference type="NCBIfam" id="TIGR00455">
    <property type="entry name" value="apsK"/>
    <property type="match status" value="1"/>
</dbReference>
<evidence type="ECO:0000256" key="7">
    <source>
        <dbReference type="ARBA" id="ARBA00049370"/>
    </source>
</evidence>
<evidence type="ECO:0000313" key="13">
    <source>
        <dbReference type="Proteomes" id="UP001359886"/>
    </source>
</evidence>
<organism evidence="12 13">
    <name type="scientific">Elongatibacter sediminis</name>
    <dbReference type="NCBI Taxonomy" id="3119006"/>
    <lineage>
        <taxon>Bacteria</taxon>
        <taxon>Pseudomonadati</taxon>
        <taxon>Pseudomonadota</taxon>
        <taxon>Gammaproteobacteria</taxon>
        <taxon>Chromatiales</taxon>
        <taxon>Wenzhouxiangellaceae</taxon>
        <taxon>Elongatibacter</taxon>
    </lineage>
</organism>
<dbReference type="FunFam" id="3.40.50.620:FF:000052">
    <property type="entry name" value="Sulfate adenylyltransferase"/>
    <property type="match status" value="1"/>
</dbReference>
<dbReference type="InterPro" id="IPR027417">
    <property type="entry name" value="P-loop_NTPase"/>
</dbReference>
<dbReference type="GO" id="GO:0005737">
    <property type="term" value="C:cytoplasm"/>
    <property type="evidence" value="ECO:0007669"/>
    <property type="project" value="TreeGrafter"/>
</dbReference>